<feature type="chain" id="PRO_5009445299" description="Lipocalin/cytosolic fatty-acid binding domain-containing protein" evidence="1">
    <location>
        <begin position="19"/>
        <end position="260"/>
    </location>
</feature>
<sequence length="260" mass="28306">MLLTSLLVAAFLPALASSAKVCTSSDLNVTVTDALWDGQCTYPKADKSFQLSDYLGRWYQVAGTRAPFTAGCSCIYAEYGMNARLPRFLFSLHALQSKGRERDLLTIYQTNNTVSVSNGCQLGNRSITIEGTASPADEIYGSDGVFRVQFPGSPGPECPGPNYIVQKRAENWAIVQASNFSTLFLLSRNRNPDEESISTWLDLAGKLGSDLSKVIRTNQTGCLFTGSSLPVKKDWNPVVQTTTELTLISVSIPTTRALQI</sequence>
<protein>
    <recommendedName>
        <fullName evidence="2">Lipocalin/cytosolic fatty-acid binding domain-containing protein</fullName>
    </recommendedName>
</protein>
<organism evidence="3 4">
    <name type="scientific">Rhynchosporium graminicola</name>
    <dbReference type="NCBI Taxonomy" id="2792576"/>
    <lineage>
        <taxon>Eukaryota</taxon>
        <taxon>Fungi</taxon>
        <taxon>Dikarya</taxon>
        <taxon>Ascomycota</taxon>
        <taxon>Pezizomycotina</taxon>
        <taxon>Leotiomycetes</taxon>
        <taxon>Helotiales</taxon>
        <taxon>Ploettnerulaceae</taxon>
        <taxon>Rhynchosporium</taxon>
    </lineage>
</organism>
<dbReference type="STRING" id="914237.A0A1E1JTI6"/>
<feature type="domain" description="Lipocalin/cytosolic fatty-acid binding" evidence="2">
    <location>
        <begin position="110"/>
        <end position="219"/>
    </location>
</feature>
<dbReference type="SUPFAM" id="SSF50814">
    <property type="entry name" value="Lipocalins"/>
    <property type="match status" value="1"/>
</dbReference>
<dbReference type="GO" id="GO:0006629">
    <property type="term" value="P:lipid metabolic process"/>
    <property type="evidence" value="ECO:0007669"/>
    <property type="project" value="TreeGrafter"/>
</dbReference>
<dbReference type="GO" id="GO:0005737">
    <property type="term" value="C:cytoplasm"/>
    <property type="evidence" value="ECO:0007669"/>
    <property type="project" value="TreeGrafter"/>
</dbReference>
<dbReference type="Pfam" id="PF08212">
    <property type="entry name" value="Lipocalin_2"/>
    <property type="match status" value="1"/>
</dbReference>
<proteinExistence type="predicted"/>
<dbReference type="Gene3D" id="2.40.128.20">
    <property type="match status" value="1"/>
</dbReference>
<keyword evidence="1" id="KW-0732">Signal</keyword>
<comment type="caution">
    <text evidence="3">The sequence shown here is derived from an EMBL/GenBank/DDBJ whole genome shotgun (WGS) entry which is preliminary data.</text>
</comment>
<gene>
    <name evidence="3" type="ORF">RCO7_04722</name>
</gene>
<evidence type="ECO:0000313" key="3">
    <source>
        <dbReference type="EMBL" id="CZS89187.1"/>
    </source>
</evidence>
<dbReference type="Proteomes" id="UP000178129">
    <property type="component" value="Unassembled WGS sequence"/>
</dbReference>
<evidence type="ECO:0000256" key="1">
    <source>
        <dbReference type="SAM" id="SignalP"/>
    </source>
</evidence>
<name>A0A1E1JTI6_9HELO</name>
<dbReference type="InterPro" id="IPR012674">
    <property type="entry name" value="Calycin"/>
</dbReference>
<accession>A0A1E1JTI6</accession>
<dbReference type="PANTHER" id="PTHR10612:SF34">
    <property type="entry name" value="APOLIPOPROTEIN D"/>
    <property type="match status" value="1"/>
</dbReference>
<keyword evidence="4" id="KW-1185">Reference proteome</keyword>
<evidence type="ECO:0000259" key="2">
    <source>
        <dbReference type="Pfam" id="PF08212"/>
    </source>
</evidence>
<dbReference type="InterPro" id="IPR000566">
    <property type="entry name" value="Lipocln_cytosolic_FA-bd_dom"/>
</dbReference>
<dbReference type="InParanoid" id="A0A1E1JTI6"/>
<dbReference type="PANTHER" id="PTHR10612">
    <property type="entry name" value="APOLIPOPROTEIN D"/>
    <property type="match status" value="1"/>
</dbReference>
<evidence type="ECO:0000313" key="4">
    <source>
        <dbReference type="Proteomes" id="UP000178129"/>
    </source>
</evidence>
<reference evidence="4" key="1">
    <citation type="submission" date="2016-03" db="EMBL/GenBank/DDBJ databases">
        <authorList>
            <person name="Ploux O."/>
        </authorList>
    </citation>
    <scope>NUCLEOTIDE SEQUENCE [LARGE SCALE GENOMIC DNA]</scope>
    <source>
        <strain evidence="4">UK7</strain>
    </source>
</reference>
<dbReference type="GO" id="GO:0000302">
    <property type="term" value="P:response to reactive oxygen species"/>
    <property type="evidence" value="ECO:0007669"/>
    <property type="project" value="TreeGrafter"/>
</dbReference>
<dbReference type="AlphaFoldDB" id="A0A1E1JTI6"/>
<feature type="signal peptide" evidence="1">
    <location>
        <begin position="1"/>
        <end position="18"/>
    </location>
</feature>
<dbReference type="EMBL" id="FJUW01000002">
    <property type="protein sequence ID" value="CZS89187.1"/>
    <property type="molecule type" value="Genomic_DNA"/>
</dbReference>